<evidence type="ECO:0000313" key="5">
    <source>
        <dbReference type="EMBL" id="KAG9392903.1"/>
    </source>
</evidence>
<dbReference type="OrthoDB" id="10251208at2759"/>
<keyword evidence="3" id="KW-0687">Ribonucleoprotein</keyword>
<keyword evidence="2 4" id="KW-0689">Ribosomal protein</keyword>
<keyword evidence="6" id="KW-1185">Reference proteome</keyword>
<evidence type="ECO:0000256" key="1">
    <source>
        <dbReference type="ARBA" id="ARBA00009339"/>
    </source>
</evidence>
<organism evidence="4 6">
    <name type="scientific">Carpediemonas membranifera</name>
    <dbReference type="NCBI Taxonomy" id="201153"/>
    <lineage>
        <taxon>Eukaryota</taxon>
        <taxon>Metamonada</taxon>
        <taxon>Carpediemonas-like organisms</taxon>
        <taxon>Carpediemonas</taxon>
    </lineage>
</organism>
<dbReference type="InterPro" id="IPR023626">
    <property type="entry name" value="Ribosomal_eL39_dom_sf"/>
</dbReference>
<dbReference type="SUPFAM" id="SSF48662">
    <property type="entry name" value="Ribosomal protein L39e"/>
    <property type="match status" value="1"/>
</dbReference>
<sequence length="51" mass="6314">MGSNKTLQLKLRHASLRKMNRPVPHWYRIKTHNAIRWNNKRRHWKRSKIGL</sequence>
<dbReference type="InterPro" id="IPR000077">
    <property type="entry name" value="Ribosomal_eL39"/>
</dbReference>
<dbReference type="EMBL" id="JAHDYR010000030">
    <property type="protein sequence ID" value="KAG9392903.1"/>
    <property type="molecule type" value="Genomic_DNA"/>
</dbReference>
<comment type="caution">
    <text evidence="4">The sequence shown here is derived from an EMBL/GenBank/DDBJ whole genome shotgun (WGS) entry which is preliminary data.</text>
</comment>
<evidence type="ECO:0000313" key="4">
    <source>
        <dbReference type="EMBL" id="KAG9391080.1"/>
    </source>
</evidence>
<evidence type="ECO:0000256" key="3">
    <source>
        <dbReference type="ARBA" id="ARBA00023274"/>
    </source>
</evidence>
<evidence type="ECO:0000313" key="6">
    <source>
        <dbReference type="Proteomes" id="UP000717585"/>
    </source>
</evidence>
<protein>
    <submittedName>
        <fullName evidence="4">60S ribosomal protein L39</fullName>
    </submittedName>
</protein>
<dbReference type="PANTHER" id="PTHR19970:SF0">
    <property type="entry name" value="LARGE RIBOSOMAL SUBUNIT PROTEIN EL39"/>
    <property type="match status" value="1"/>
</dbReference>
<dbReference type="FunFam" id="1.10.1620.10:FF:000001">
    <property type="entry name" value="60S ribosomal protein-like L39"/>
    <property type="match status" value="1"/>
</dbReference>
<evidence type="ECO:0000256" key="2">
    <source>
        <dbReference type="ARBA" id="ARBA00022980"/>
    </source>
</evidence>
<name>A0A8J6ATH3_9EUKA</name>
<dbReference type="PANTHER" id="PTHR19970">
    <property type="entry name" value="RIBOSOMAL PROTEIN L39E"/>
    <property type="match status" value="1"/>
</dbReference>
<reference evidence="4" key="1">
    <citation type="submission" date="2021-05" db="EMBL/GenBank/DDBJ databases">
        <title>A free-living protist that lacks canonical eukaryotic 1 DNA replication and segregation systems.</title>
        <authorList>
            <person name="Salas-Leiva D.E."/>
            <person name="Tromer E.C."/>
            <person name="Curtis B.A."/>
            <person name="Jerlstrom-Hultqvist J."/>
            <person name="Kolisko M."/>
            <person name="Yi Z."/>
            <person name="Salas-Leiva J.S."/>
            <person name="Gallot-Lavallee L."/>
            <person name="Kops G.J.P.L."/>
            <person name="Archibald J.M."/>
            <person name="Simpson A.G.B."/>
            <person name="Roger A.J."/>
        </authorList>
    </citation>
    <scope>NUCLEOTIDE SEQUENCE</scope>
    <source>
        <strain evidence="4">BICM</strain>
    </source>
</reference>
<accession>A0A8J6ATH3</accession>
<dbReference type="Gene3D" id="1.10.1620.10">
    <property type="entry name" value="Ribosomal protein L39e"/>
    <property type="match status" value="1"/>
</dbReference>
<dbReference type="Proteomes" id="UP000717585">
    <property type="component" value="Unassembled WGS sequence"/>
</dbReference>
<comment type="similarity">
    <text evidence="1">Belongs to the eukaryotic ribosomal protein eL39 family.</text>
</comment>
<dbReference type="AlphaFoldDB" id="A0A8J6ATH3"/>
<dbReference type="GO" id="GO:0022625">
    <property type="term" value="C:cytosolic large ribosomal subunit"/>
    <property type="evidence" value="ECO:0007669"/>
    <property type="project" value="TreeGrafter"/>
</dbReference>
<dbReference type="EMBL" id="JAHDYR010000062">
    <property type="protein sequence ID" value="KAG9391080.1"/>
    <property type="molecule type" value="Genomic_DNA"/>
</dbReference>
<proteinExistence type="inferred from homology"/>
<dbReference type="GO" id="GO:0006412">
    <property type="term" value="P:translation"/>
    <property type="evidence" value="ECO:0007669"/>
    <property type="project" value="InterPro"/>
</dbReference>
<gene>
    <name evidence="5" type="ORF">J8273_5715</name>
    <name evidence="4" type="ORF">J8273_7354</name>
</gene>
<dbReference type="Pfam" id="PF00832">
    <property type="entry name" value="Ribosomal_L39"/>
    <property type="match status" value="1"/>
</dbReference>
<dbReference type="GO" id="GO:0003735">
    <property type="term" value="F:structural constituent of ribosome"/>
    <property type="evidence" value="ECO:0007669"/>
    <property type="project" value="InterPro"/>
</dbReference>